<comment type="caution">
    <text evidence="3">The sequence shown here is derived from an EMBL/GenBank/DDBJ whole genome shotgun (WGS) entry which is preliminary data.</text>
</comment>
<dbReference type="Proteomes" id="UP000305282">
    <property type="component" value="Unassembled WGS sequence"/>
</dbReference>
<feature type="compositionally biased region" description="Pro residues" evidence="1">
    <location>
        <begin position="45"/>
        <end position="59"/>
    </location>
</feature>
<evidence type="ECO:0000313" key="4">
    <source>
        <dbReference type="Proteomes" id="UP000305282"/>
    </source>
</evidence>
<evidence type="ECO:0000256" key="1">
    <source>
        <dbReference type="SAM" id="MobiDB-lite"/>
    </source>
</evidence>
<dbReference type="OrthoDB" id="3512300at2"/>
<protein>
    <recommendedName>
        <fullName evidence="2">PPM-type phosphatase domain-containing protein</fullName>
    </recommendedName>
</protein>
<keyword evidence="4" id="KW-1185">Reference proteome</keyword>
<proteinExistence type="predicted"/>
<feature type="compositionally biased region" description="Low complexity" evidence="1">
    <location>
        <begin position="9"/>
        <end position="39"/>
    </location>
</feature>
<dbReference type="EMBL" id="SSXH01000225">
    <property type="protein sequence ID" value="THJ74529.1"/>
    <property type="molecule type" value="Genomic_DNA"/>
</dbReference>
<accession>A0A4V3Z7L4</accession>
<name>A0A4V3Z7L4_9ACTN</name>
<dbReference type="Pfam" id="PF13672">
    <property type="entry name" value="PP2C_2"/>
    <property type="match status" value="1"/>
</dbReference>
<dbReference type="Gene3D" id="3.60.40.10">
    <property type="entry name" value="PPM-type phosphatase domain"/>
    <property type="match status" value="1"/>
</dbReference>
<evidence type="ECO:0000313" key="3">
    <source>
        <dbReference type="EMBL" id="THJ74529.1"/>
    </source>
</evidence>
<gene>
    <name evidence="3" type="ORF">E7Y31_10925</name>
</gene>
<dbReference type="AlphaFoldDB" id="A0A4V3Z7L4"/>
<organism evidence="3 4">
    <name type="scientific">Candidatus Frankia alpina</name>
    <dbReference type="NCBI Taxonomy" id="2699483"/>
    <lineage>
        <taxon>Bacteria</taxon>
        <taxon>Bacillati</taxon>
        <taxon>Actinomycetota</taxon>
        <taxon>Actinomycetes</taxon>
        <taxon>Frankiales</taxon>
        <taxon>Frankiaceae</taxon>
        <taxon>Frankia</taxon>
    </lineage>
</organism>
<dbReference type="InterPro" id="IPR001932">
    <property type="entry name" value="PPM-type_phosphatase-like_dom"/>
</dbReference>
<dbReference type="SMART" id="SM00331">
    <property type="entry name" value="PP2C_SIG"/>
    <property type="match status" value="1"/>
</dbReference>
<feature type="region of interest" description="Disordered" evidence="1">
    <location>
        <begin position="1"/>
        <end position="116"/>
    </location>
</feature>
<sequence length="379" mass="38642">MSRWGAGEAPTALDHAAAPDTPAAPRATADAAGPPSAAPREQPAGLPPPAAAGPGAPRPPEADSAGPAPDEPAPGGLAEPPPAGSVEAPAGEPTRPADPWRLHSPPTAAPTVGKVLPPPQPVLAPATAFRRSMLSLDSVFVGGFHVAAGSLVGTAHLVSGSPCQDAYDFAVSPGGRLIVAIADGLGSRPHSQVGARSFCEGAVQAGLAREELTAADLLAYAARYAESQAGAHRLAPREIGFVSAVAVFAGSRGEIARVGDVSAFTLVDGQFDELLTNAPDEHVNIVTDALPEQPLPAPEVRSLEAVRRVVLCTDGLATDLRNSPGVRSWLAESWEAPGDVHAMGEALRFRRRGSHDDRTAVVISVLERPVVADSPATST</sequence>
<reference evidence="3 4" key="1">
    <citation type="submission" date="2019-04" db="EMBL/GenBank/DDBJ databases">
        <title>Draft genome sequences for three unisolated Alnus-infective Frankia Sp+ strains, AgTrS, AiOr and AvVan, the first sequenced Frankia strains able to sporulate in-planta.</title>
        <authorList>
            <person name="Bethencourt L."/>
            <person name="Vautrin F."/>
            <person name="Taib N."/>
            <person name="Dubost A."/>
            <person name="Castro-Garcia L."/>
            <person name="Imbaud O."/>
            <person name="Abrouk D."/>
            <person name="Fournier P."/>
            <person name="Briolay J."/>
            <person name="Nguyen A."/>
            <person name="Normand P."/>
            <person name="Fernandez M.P."/>
            <person name="Brochier-Armanet C."/>
            <person name="Herrera-Belaroussi A."/>
        </authorList>
    </citation>
    <scope>NUCLEOTIDE SEQUENCE [LARGE SCALE GENOMIC DNA]</scope>
    <source>
        <strain evidence="3 4">AvVan</strain>
    </source>
</reference>
<feature type="domain" description="PPM-type phosphatase" evidence="2">
    <location>
        <begin position="136"/>
        <end position="365"/>
    </location>
</feature>
<feature type="compositionally biased region" description="Low complexity" evidence="1">
    <location>
        <begin position="62"/>
        <end position="78"/>
    </location>
</feature>
<evidence type="ECO:0000259" key="2">
    <source>
        <dbReference type="SMART" id="SM00331"/>
    </source>
</evidence>
<dbReference type="SUPFAM" id="SSF81606">
    <property type="entry name" value="PP2C-like"/>
    <property type="match status" value="1"/>
</dbReference>
<dbReference type="InterPro" id="IPR036457">
    <property type="entry name" value="PPM-type-like_dom_sf"/>
</dbReference>
<dbReference type="RefSeq" id="WP_136448064.1">
    <property type="nucleotide sequence ID" value="NZ_SSXH01000225.1"/>
</dbReference>